<keyword evidence="1" id="KW-0812">Transmembrane</keyword>
<dbReference type="Proteomes" id="UP000444960">
    <property type="component" value="Unassembled WGS sequence"/>
</dbReference>
<feature type="transmembrane region" description="Helical" evidence="1">
    <location>
        <begin position="161"/>
        <end position="184"/>
    </location>
</feature>
<dbReference type="OrthoDB" id="7698234at2"/>
<accession>A0A7I9V5P6</accession>
<evidence type="ECO:0000313" key="3">
    <source>
        <dbReference type="Proteomes" id="UP000444960"/>
    </source>
</evidence>
<protein>
    <submittedName>
        <fullName evidence="2">Membrane protein</fullName>
    </submittedName>
</protein>
<dbReference type="AlphaFoldDB" id="A0A7I9V5P6"/>
<feature type="transmembrane region" description="Helical" evidence="1">
    <location>
        <begin position="229"/>
        <end position="248"/>
    </location>
</feature>
<feature type="transmembrane region" description="Helical" evidence="1">
    <location>
        <begin position="205"/>
        <end position="223"/>
    </location>
</feature>
<feature type="transmembrane region" description="Helical" evidence="1">
    <location>
        <begin position="80"/>
        <end position="100"/>
    </location>
</feature>
<reference evidence="3" key="1">
    <citation type="submission" date="2019-06" db="EMBL/GenBank/DDBJ databases">
        <title>Gordonia isolated from sludge of a wastewater treatment plant.</title>
        <authorList>
            <person name="Tamura T."/>
            <person name="Aoyama K."/>
            <person name="Kang Y."/>
            <person name="Saito S."/>
            <person name="Akiyama N."/>
            <person name="Yazawa K."/>
            <person name="Gonoi T."/>
            <person name="Mikami Y."/>
        </authorList>
    </citation>
    <scope>NUCLEOTIDE SEQUENCE [LARGE SCALE GENOMIC DNA]</scope>
    <source>
        <strain evidence="3">NBRC 107696</strain>
    </source>
</reference>
<feature type="transmembrane region" description="Helical" evidence="1">
    <location>
        <begin position="138"/>
        <end position="155"/>
    </location>
</feature>
<dbReference type="PANTHER" id="PTHR36840:SF1">
    <property type="entry name" value="BLL5714 PROTEIN"/>
    <property type="match status" value="1"/>
</dbReference>
<sequence>MRVPSLGRARSRGGDVATIELFFDLVYVFAFSQLAAFFVEHLTGRGAIEMLVLFGGVWWVWNYTAWATNFVDPERTPVRILLVVLMLLSLVMAAAIPEAFGDRGPQFAITLAAIQVIRPLFIALTMRGQQIGRNYAHLLAWSAAAAAIWVIGAFCEPDIRLIVWAVALAVDVAAPMLRTWLPGLGGIAMSEWKLTPAHLAERNRLIFIIALGETVLSIGREFLHMESSVTTYVALCVAFLAPVSYWWLYFAHHSERTEQRLEQSDDPTALARGGFAYAHAVLVAGVIVTAVGTEKMLAHPHEDATAVYALLITGGPALYFAGLALFVASIGGLDRYECVVTAVMIASFALVGTVATAIGLELFATAGLTTALLVAGVVAAAWHHRHDEAPGPSALTAASAV</sequence>
<dbReference type="Pfam" id="PF06772">
    <property type="entry name" value="LtrA"/>
    <property type="match status" value="1"/>
</dbReference>
<comment type="caution">
    <text evidence="2">The sequence shown here is derived from an EMBL/GenBank/DDBJ whole genome shotgun (WGS) entry which is preliminary data.</text>
</comment>
<dbReference type="PANTHER" id="PTHR36840">
    <property type="entry name" value="BLL5714 PROTEIN"/>
    <property type="match status" value="1"/>
</dbReference>
<feature type="transmembrane region" description="Helical" evidence="1">
    <location>
        <begin position="51"/>
        <end position="68"/>
    </location>
</feature>
<feature type="transmembrane region" description="Helical" evidence="1">
    <location>
        <begin position="106"/>
        <end position="126"/>
    </location>
</feature>
<dbReference type="InterPro" id="IPR010640">
    <property type="entry name" value="Low_temperature_requirement_A"/>
</dbReference>
<feature type="transmembrane region" description="Helical" evidence="1">
    <location>
        <begin position="364"/>
        <end position="382"/>
    </location>
</feature>
<evidence type="ECO:0000313" key="2">
    <source>
        <dbReference type="EMBL" id="GEE00738.1"/>
    </source>
</evidence>
<keyword evidence="1" id="KW-1133">Transmembrane helix</keyword>
<dbReference type="EMBL" id="BJOV01000002">
    <property type="protein sequence ID" value="GEE00738.1"/>
    <property type="molecule type" value="Genomic_DNA"/>
</dbReference>
<organism evidence="2 3">
    <name type="scientific">Gordonia spumicola</name>
    <dbReference type="NCBI Taxonomy" id="589161"/>
    <lineage>
        <taxon>Bacteria</taxon>
        <taxon>Bacillati</taxon>
        <taxon>Actinomycetota</taxon>
        <taxon>Actinomycetes</taxon>
        <taxon>Mycobacteriales</taxon>
        <taxon>Gordoniaceae</taxon>
        <taxon>Gordonia</taxon>
    </lineage>
</organism>
<feature type="transmembrane region" description="Helical" evidence="1">
    <location>
        <begin position="339"/>
        <end position="358"/>
    </location>
</feature>
<feature type="transmembrane region" description="Helical" evidence="1">
    <location>
        <begin position="305"/>
        <end position="327"/>
    </location>
</feature>
<keyword evidence="3" id="KW-1185">Reference proteome</keyword>
<feature type="transmembrane region" description="Helical" evidence="1">
    <location>
        <begin position="269"/>
        <end position="293"/>
    </location>
</feature>
<evidence type="ECO:0000256" key="1">
    <source>
        <dbReference type="SAM" id="Phobius"/>
    </source>
</evidence>
<feature type="transmembrane region" description="Helical" evidence="1">
    <location>
        <begin position="21"/>
        <end position="39"/>
    </location>
</feature>
<keyword evidence="1" id="KW-0472">Membrane</keyword>
<proteinExistence type="predicted"/>
<name>A0A7I9V5P6_9ACTN</name>
<dbReference type="RefSeq" id="WP_161894584.1">
    <property type="nucleotide sequence ID" value="NZ_BJOV01000002.1"/>
</dbReference>
<gene>
    <name evidence="2" type="ORF">nbrc107696_11840</name>
</gene>